<gene>
    <name evidence="2" type="ORF">BKK51_05955</name>
</gene>
<protein>
    <submittedName>
        <fullName evidence="2">Uncharacterized protein</fullName>
    </submittedName>
</protein>
<accession>A0A1V3ITQ2</accession>
<dbReference type="Proteomes" id="UP000188728">
    <property type="component" value="Unassembled WGS sequence"/>
</dbReference>
<dbReference type="AlphaFoldDB" id="A0A1V3ITQ2"/>
<organism evidence="2 3">
    <name type="scientific">Rodentibacter trehalosifermentans</name>
    <dbReference type="NCBI Taxonomy" id="1908263"/>
    <lineage>
        <taxon>Bacteria</taxon>
        <taxon>Pseudomonadati</taxon>
        <taxon>Pseudomonadota</taxon>
        <taxon>Gammaproteobacteria</taxon>
        <taxon>Pasteurellales</taxon>
        <taxon>Pasteurellaceae</taxon>
        <taxon>Rodentibacter</taxon>
    </lineage>
</organism>
<keyword evidence="1" id="KW-0175">Coiled coil</keyword>
<feature type="coiled-coil region" evidence="1">
    <location>
        <begin position="23"/>
        <end position="85"/>
    </location>
</feature>
<reference evidence="2 3" key="1">
    <citation type="submission" date="2016-10" db="EMBL/GenBank/DDBJ databases">
        <title>Rodentibacter gen. nov. and new species.</title>
        <authorList>
            <person name="Christensen H."/>
        </authorList>
    </citation>
    <scope>NUCLEOTIDE SEQUENCE [LARGE SCALE GENOMIC DNA]</scope>
    <source>
        <strain evidence="2 3">H1983213011</strain>
    </source>
</reference>
<evidence type="ECO:0000313" key="2">
    <source>
        <dbReference type="EMBL" id="OOF45627.1"/>
    </source>
</evidence>
<dbReference type="RefSeq" id="WP_077474007.1">
    <property type="nucleotide sequence ID" value="NZ_MLHK01000029.1"/>
</dbReference>
<comment type="caution">
    <text evidence="2">The sequence shown here is derived from an EMBL/GenBank/DDBJ whole genome shotgun (WGS) entry which is preliminary data.</text>
</comment>
<evidence type="ECO:0000256" key="1">
    <source>
        <dbReference type="SAM" id="Coils"/>
    </source>
</evidence>
<proteinExistence type="predicted"/>
<sequence length="85" mass="10099">MMDDKWFIGLGTTLIISLVAWAWKSVNEKVQDNEKSIQQLEEKMYREFQSKELASVKDNHMHEFLTEIRSQLKEINKKLDLKADK</sequence>
<dbReference type="EMBL" id="MLHK01000029">
    <property type="protein sequence ID" value="OOF45627.1"/>
    <property type="molecule type" value="Genomic_DNA"/>
</dbReference>
<evidence type="ECO:0000313" key="3">
    <source>
        <dbReference type="Proteomes" id="UP000188728"/>
    </source>
</evidence>
<name>A0A1V3ITQ2_9PAST</name>